<dbReference type="PANTHER" id="PTHR42872:SF6">
    <property type="entry name" value="PROTEIN-GLUTAMATE METHYLESTERASE_PROTEIN-GLUTAMINE GLUTAMINASE"/>
    <property type="match status" value="1"/>
</dbReference>
<dbReference type="CDD" id="cd16433">
    <property type="entry name" value="CheB"/>
    <property type="match status" value="1"/>
</dbReference>
<evidence type="ECO:0000313" key="6">
    <source>
        <dbReference type="EMBL" id="OJF94432.1"/>
    </source>
</evidence>
<dbReference type="InterPro" id="IPR000673">
    <property type="entry name" value="Sig_transdc_resp-reg_Me-estase"/>
</dbReference>
<name>A0A657LR85_9HYPH</name>
<dbReference type="PIRSF" id="PIRSF036461">
    <property type="entry name" value="Chmtx_methlestr"/>
    <property type="match status" value="1"/>
</dbReference>
<evidence type="ECO:0000259" key="5">
    <source>
        <dbReference type="PROSITE" id="PS50122"/>
    </source>
</evidence>
<evidence type="ECO:0000256" key="3">
    <source>
        <dbReference type="ARBA" id="ARBA00048267"/>
    </source>
</evidence>
<dbReference type="AlphaFoldDB" id="A0A657LR85"/>
<keyword evidence="7" id="KW-1185">Reference proteome</keyword>
<evidence type="ECO:0000256" key="2">
    <source>
        <dbReference type="ARBA" id="ARBA00039140"/>
    </source>
</evidence>
<sequence length="325" mass="35403">MRSLVAALPGTFSTPVLVVLHIGAYCSELPALLNAAGPVPAKHAEDGETILPGHIYVAPPDRHLIVADERLRLIRGPKENCARPAIDPLFRSVAESYGSDAVGVILTGNLNDGTLGMLEIKRRGGVAISQDPNDAAHPEMPRSAAEHVALDYCLPLAEIPDLLIELVDQKCGKELPMPKTSSQRDRQAPEIINSQTFERPLTVTCPDCGGALKNFKVGSIVKFTCHTGHSYTAENMAAAQFEEMEKVMRAAVRFLNERAEFCLQMAEHGDDGKPDASNEWHAASRQALDRAYKLRDLVEQDWLTPEISRQLASAHDGPDQTGFRG</sequence>
<evidence type="ECO:0000256" key="4">
    <source>
        <dbReference type="PROSITE-ProRule" id="PRU00050"/>
    </source>
</evidence>
<feature type="domain" description="CheB-type methylesterase" evidence="5">
    <location>
        <begin position="1"/>
        <end position="170"/>
    </location>
</feature>
<dbReference type="EC" id="3.1.1.61" evidence="2"/>
<dbReference type="GO" id="GO:0000156">
    <property type="term" value="F:phosphorelay response regulator activity"/>
    <property type="evidence" value="ECO:0007669"/>
    <property type="project" value="InterPro"/>
</dbReference>
<dbReference type="EMBL" id="LSRP01000098">
    <property type="protein sequence ID" value="OJF94432.1"/>
    <property type="molecule type" value="Genomic_DNA"/>
</dbReference>
<protein>
    <recommendedName>
        <fullName evidence="2">protein-glutamate methylesterase</fullName>
        <ecNumber evidence="2">3.1.1.61</ecNumber>
    </recommendedName>
</protein>
<keyword evidence="1" id="KW-0378">Hydrolase</keyword>
<proteinExistence type="predicted"/>
<organism evidence="6 7">
    <name type="scientific">Pararhizobium antarcticum</name>
    <dbReference type="NCBI Taxonomy" id="1798805"/>
    <lineage>
        <taxon>Bacteria</taxon>
        <taxon>Pseudomonadati</taxon>
        <taxon>Pseudomonadota</taxon>
        <taxon>Alphaproteobacteria</taxon>
        <taxon>Hyphomicrobiales</taxon>
        <taxon>Rhizobiaceae</taxon>
        <taxon>Rhizobium/Agrobacterium group</taxon>
        <taxon>Pararhizobium</taxon>
    </lineage>
</organism>
<comment type="caution">
    <text evidence="4">Lacks conserved residue(s) required for the propagation of feature annotation.</text>
</comment>
<reference evidence="6 7" key="1">
    <citation type="submission" date="2016-02" db="EMBL/GenBank/DDBJ databases">
        <title>Genome sequencing of a beta-galactosidase producing bacteria Rhizobium sp. 59.</title>
        <authorList>
            <person name="Wang D."/>
            <person name="Kot W."/>
            <person name="Qin Y."/>
            <person name="Hansen L."/>
            <person name="Naqvi K."/>
            <person name="Rensing C."/>
        </authorList>
    </citation>
    <scope>NUCLEOTIDE SEQUENCE [LARGE SCALE GENOMIC DNA]</scope>
    <source>
        <strain evidence="6 7">59</strain>
    </source>
</reference>
<dbReference type="GO" id="GO:0006935">
    <property type="term" value="P:chemotaxis"/>
    <property type="evidence" value="ECO:0007669"/>
    <property type="project" value="InterPro"/>
</dbReference>
<dbReference type="Gene3D" id="3.40.50.180">
    <property type="entry name" value="Methylesterase CheB, C-terminal domain"/>
    <property type="match status" value="1"/>
</dbReference>
<dbReference type="SUPFAM" id="SSF52738">
    <property type="entry name" value="Methylesterase CheB, C-terminal domain"/>
    <property type="match status" value="1"/>
</dbReference>
<dbReference type="PROSITE" id="PS50122">
    <property type="entry name" value="CHEB"/>
    <property type="match status" value="1"/>
</dbReference>
<gene>
    <name evidence="6" type="ORF">AX760_20130</name>
</gene>
<dbReference type="InterPro" id="IPR011247">
    <property type="entry name" value="Chemotax_prot-Glu_Me-esterase"/>
</dbReference>
<evidence type="ECO:0000313" key="7">
    <source>
        <dbReference type="Proteomes" id="UP000182661"/>
    </source>
</evidence>
<comment type="caution">
    <text evidence="6">The sequence shown here is derived from an EMBL/GenBank/DDBJ whole genome shotgun (WGS) entry which is preliminary data.</text>
</comment>
<evidence type="ECO:0000256" key="1">
    <source>
        <dbReference type="ARBA" id="ARBA00022801"/>
    </source>
</evidence>
<dbReference type="Pfam" id="PF01339">
    <property type="entry name" value="CheB_methylest"/>
    <property type="match status" value="1"/>
</dbReference>
<accession>A0A657LR85</accession>
<dbReference type="Proteomes" id="UP000182661">
    <property type="component" value="Unassembled WGS sequence"/>
</dbReference>
<dbReference type="GO" id="GO:0005737">
    <property type="term" value="C:cytoplasm"/>
    <property type="evidence" value="ECO:0007669"/>
    <property type="project" value="InterPro"/>
</dbReference>
<dbReference type="GO" id="GO:0008984">
    <property type="term" value="F:protein-glutamate methylesterase activity"/>
    <property type="evidence" value="ECO:0007669"/>
    <property type="project" value="UniProtKB-EC"/>
</dbReference>
<dbReference type="PANTHER" id="PTHR42872">
    <property type="entry name" value="PROTEIN-GLUTAMATE METHYLESTERASE/PROTEIN-GLUTAMINE GLUTAMINASE"/>
    <property type="match status" value="1"/>
</dbReference>
<dbReference type="InterPro" id="IPR035909">
    <property type="entry name" value="CheB_C"/>
</dbReference>
<comment type="catalytic activity">
    <reaction evidence="3">
        <text>[protein]-L-glutamate 5-O-methyl ester + H2O = L-glutamyl-[protein] + methanol + H(+)</text>
        <dbReference type="Rhea" id="RHEA:23236"/>
        <dbReference type="Rhea" id="RHEA-COMP:10208"/>
        <dbReference type="Rhea" id="RHEA-COMP:10311"/>
        <dbReference type="ChEBI" id="CHEBI:15377"/>
        <dbReference type="ChEBI" id="CHEBI:15378"/>
        <dbReference type="ChEBI" id="CHEBI:17790"/>
        <dbReference type="ChEBI" id="CHEBI:29973"/>
        <dbReference type="ChEBI" id="CHEBI:82795"/>
        <dbReference type="EC" id="3.1.1.61"/>
    </reaction>
</comment>